<dbReference type="EMBL" id="CP002546">
    <property type="protein sequence ID" value="ADY60222.1"/>
    <property type="molecule type" value="Genomic_DNA"/>
</dbReference>
<reference evidence="2" key="1">
    <citation type="submission" date="2011-02" db="EMBL/GenBank/DDBJ databases">
        <title>The complete genome of Planctomyces brasiliensis DSM 5305.</title>
        <authorList>
            <person name="Lucas S."/>
            <person name="Copeland A."/>
            <person name="Lapidus A."/>
            <person name="Bruce D."/>
            <person name="Goodwin L."/>
            <person name="Pitluck S."/>
            <person name="Kyrpides N."/>
            <person name="Mavromatis K."/>
            <person name="Pagani I."/>
            <person name="Ivanova N."/>
            <person name="Ovchinnikova G."/>
            <person name="Lu M."/>
            <person name="Detter J.C."/>
            <person name="Han C."/>
            <person name="Land M."/>
            <person name="Hauser L."/>
            <person name="Markowitz V."/>
            <person name="Cheng J.-F."/>
            <person name="Hugenholtz P."/>
            <person name="Woyke T."/>
            <person name="Wu D."/>
            <person name="Tindall B."/>
            <person name="Pomrenke H.G."/>
            <person name="Brambilla E."/>
            <person name="Klenk H.-P."/>
            <person name="Eisen J.A."/>
        </authorList>
    </citation>
    <scope>NUCLEOTIDE SEQUENCE [LARGE SCALE GENOMIC DNA]</scope>
    <source>
        <strain evidence="2">ATCC 49424 / DSM 5305 / JCM 21570 / NBRC 103401 / IFAM 1448</strain>
    </source>
</reference>
<name>F0SR01_RUBBR</name>
<accession>F0SR01</accession>
<proteinExistence type="predicted"/>
<sequence length="55" mass="6054">MTGWSRVSGCSVLLSHLMYSTKWMLLSHPVLPTESMLLSLGVARRVSVAHQVRSG</sequence>
<dbReference type="Proteomes" id="UP000006860">
    <property type="component" value="Chromosome"/>
</dbReference>
<gene>
    <name evidence="1" type="ordered locus">Plabr_2622</name>
</gene>
<dbReference type="HOGENOM" id="CLU_3029651_0_0_0"/>
<organism evidence="1 2">
    <name type="scientific">Rubinisphaera brasiliensis (strain ATCC 49424 / DSM 5305 / JCM 21570 / IAM 15109 / NBRC 103401 / IFAM 1448)</name>
    <name type="common">Planctomyces brasiliensis</name>
    <dbReference type="NCBI Taxonomy" id="756272"/>
    <lineage>
        <taxon>Bacteria</taxon>
        <taxon>Pseudomonadati</taxon>
        <taxon>Planctomycetota</taxon>
        <taxon>Planctomycetia</taxon>
        <taxon>Planctomycetales</taxon>
        <taxon>Planctomycetaceae</taxon>
        <taxon>Rubinisphaera</taxon>
    </lineage>
</organism>
<dbReference type="AlphaFoldDB" id="F0SR01"/>
<evidence type="ECO:0000313" key="1">
    <source>
        <dbReference type="EMBL" id="ADY60222.1"/>
    </source>
</evidence>
<dbReference type="KEGG" id="pbs:Plabr_2622"/>
<evidence type="ECO:0000313" key="2">
    <source>
        <dbReference type="Proteomes" id="UP000006860"/>
    </source>
</evidence>
<keyword evidence="2" id="KW-1185">Reference proteome</keyword>
<protein>
    <submittedName>
        <fullName evidence="1">Uncharacterized protein</fullName>
    </submittedName>
</protein>